<dbReference type="Pfam" id="PF01505">
    <property type="entry name" value="Vault"/>
    <property type="match status" value="3"/>
</dbReference>
<dbReference type="EMBL" id="CASHTH010003779">
    <property type="protein sequence ID" value="CAI8049164.1"/>
    <property type="molecule type" value="Genomic_DNA"/>
</dbReference>
<feature type="repeat" description="MVP" evidence="8">
    <location>
        <begin position="166"/>
        <end position="222"/>
    </location>
</feature>
<dbReference type="AlphaFoldDB" id="A0AA35X9F4"/>
<feature type="region of interest" description="Disordered" evidence="9">
    <location>
        <begin position="486"/>
        <end position="507"/>
    </location>
</feature>
<organism evidence="15 16">
    <name type="scientific">Geodia barretti</name>
    <name type="common">Barrett's horny sponge</name>
    <dbReference type="NCBI Taxonomy" id="519541"/>
    <lineage>
        <taxon>Eukaryota</taxon>
        <taxon>Metazoa</taxon>
        <taxon>Porifera</taxon>
        <taxon>Demospongiae</taxon>
        <taxon>Heteroscleromorpha</taxon>
        <taxon>Tetractinellida</taxon>
        <taxon>Astrophorina</taxon>
        <taxon>Geodiidae</taxon>
        <taxon>Geodia</taxon>
    </lineage>
</organism>
<dbReference type="Gene3D" id="2.30.30.550">
    <property type="entry name" value="Major Vault Protein repeat"/>
    <property type="match status" value="3"/>
</dbReference>
<accession>A0AA35X9F4</accession>
<dbReference type="Gene3D" id="3.30.479.30">
    <property type="entry name" value="Band 7 domain"/>
    <property type="match status" value="1"/>
</dbReference>
<evidence type="ECO:0000259" key="10">
    <source>
        <dbReference type="Pfam" id="PF01505"/>
    </source>
</evidence>
<dbReference type="GO" id="GO:1990904">
    <property type="term" value="C:ribonucleoprotein complex"/>
    <property type="evidence" value="ECO:0007669"/>
    <property type="project" value="UniProtKB-UniRule"/>
</dbReference>
<dbReference type="PROSITE" id="PS51224">
    <property type="entry name" value="MVP"/>
    <property type="match status" value="4"/>
</dbReference>
<evidence type="ECO:0000256" key="2">
    <source>
        <dbReference type="ARBA" id="ARBA00004496"/>
    </source>
</evidence>
<comment type="caution">
    <text evidence="15">The sequence shown here is derived from an EMBL/GenBank/DDBJ whole genome shotgun (WGS) entry which is preliminary data.</text>
</comment>
<dbReference type="InterPro" id="IPR043179">
    <property type="entry name" value="Vault_2_sf"/>
</dbReference>
<dbReference type="Pfam" id="PF17794">
    <property type="entry name" value="Vault_2"/>
    <property type="match status" value="1"/>
</dbReference>
<evidence type="ECO:0000259" key="12">
    <source>
        <dbReference type="Pfam" id="PF17794"/>
    </source>
</evidence>
<evidence type="ECO:0000256" key="1">
    <source>
        <dbReference type="ARBA" id="ARBA00004123"/>
    </source>
</evidence>
<reference evidence="15" key="1">
    <citation type="submission" date="2023-03" db="EMBL/GenBank/DDBJ databases">
        <authorList>
            <person name="Steffen K."/>
            <person name="Cardenas P."/>
        </authorList>
    </citation>
    <scope>NUCLEOTIDE SEQUENCE</scope>
</reference>
<dbReference type="Pfam" id="PF17795">
    <property type="entry name" value="Vault_3"/>
    <property type="match status" value="1"/>
</dbReference>
<dbReference type="FunFam" id="3.30.479.30:FF:000010">
    <property type="entry name" value="major vault protein-like"/>
    <property type="match status" value="1"/>
</dbReference>
<feature type="repeat" description="MVP" evidence="8">
    <location>
        <begin position="117"/>
        <end position="165"/>
    </location>
</feature>
<proteinExistence type="predicted"/>
<dbReference type="InterPro" id="IPR021870">
    <property type="entry name" value="MVP_shoulder"/>
</dbReference>
<dbReference type="InterPro" id="IPR041139">
    <property type="entry name" value="MVP_rep_dom"/>
</dbReference>
<evidence type="ECO:0000256" key="9">
    <source>
        <dbReference type="SAM" id="MobiDB-lite"/>
    </source>
</evidence>
<dbReference type="InterPro" id="IPR036013">
    <property type="entry name" value="Band_7/SPFH_dom_sf"/>
</dbReference>
<feature type="domain" description="Major vault protein repeat" evidence="12">
    <location>
        <begin position="112"/>
        <end position="158"/>
    </location>
</feature>
<dbReference type="CDD" id="cd08825">
    <property type="entry name" value="MVP_shoulder"/>
    <property type="match status" value="1"/>
</dbReference>
<evidence type="ECO:0000256" key="7">
    <source>
        <dbReference type="ARBA" id="ARBA00023274"/>
    </source>
</evidence>
<evidence type="ECO:0000313" key="15">
    <source>
        <dbReference type="EMBL" id="CAI8049164.1"/>
    </source>
</evidence>
<dbReference type="InterPro" id="IPR043023">
    <property type="entry name" value="MVP_rep_sf"/>
</dbReference>
<dbReference type="InterPro" id="IPR039059">
    <property type="entry name" value="MVP"/>
</dbReference>
<keyword evidence="6" id="KW-0539">Nucleus</keyword>
<dbReference type="FunFam" id="2.30.30.550:FF:000001">
    <property type="entry name" value="major vault protein-like"/>
    <property type="match status" value="2"/>
</dbReference>
<dbReference type="GO" id="GO:0005634">
    <property type="term" value="C:nucleus"/>
    <property type="evidence" value="ECO:0007669"/>
    <property type="project" value="UniProtKB-SubCell"/>
</dbReference>
<feature type="domain" description="Major vault protein repeat" evidence="10">
    <location>
        <begin position="4"/>
        <end position="45"/>
    </location>
</feature>
<dbReference type="Gene3D" id="2.30.30.560">
    <property type="match status" value="1"/>
</dbReference>
<protein>
    <recommendedName>
        <fullName evidence="3">Major vault protein</fullName>
    </recommendedName>
</protein>
<feature type="domain" description="Major vault protein repeat" evidence="13">
    <location>
        <begin position="293"/>
        <end position="342"/>
    </location>
</feature>
<name>A0AA35X9F4_GEOBA</name>
<dbReference type="InterPro" id="IPR041136">
    <property type="entry name" value="Vault_4"/>
</dbReference>
<comment type="subcellular location">
    <subcellularLocation>
        <location evidence="2 8">Cytoplasm</location>
    </subcellularLocation>
    <subcellularLocation>
        <location evidence="1">Nucleus</location>
    </subcellularLocation>
</comment>
<dbReference type="Gene3D" id="2.30.30.570">
    <property type="match status" value="1"/>
</dbReference>
<dbReference type="PANTHER" id="PTHR14165:SF16">
    <property type="entry name" value="MAJOR VAULT PROTEIN"/>
    <property type="match status" value="1"/>
</dbReference>
<gene>
    <name evidence="15" type="ORF">GBAR_LOCUS27069</name>
</gene>
<evidence type="ECO:0000256" key="6">
    <source>
        <dbReference type="ARBA" id="ARBA00023242"/>
    </source>
</evidence>
<evidence type="ECO:0000259" key="11">
    <source>
        <dbReference type="Pfam" id="PF11978"/>
    </source>
</evidence>
<evidence type="ECO:0000259" key="14">
    <source>
        <dbReference type="Pfam" id="PF17796"/>
    </source>
</evidence>
<dbReference type="Gene3D" id="2.30.30.620">
    <property type="match status" value="1"/>
</dbReference>
<feature type="domain" description="Major vault protein repeat" evidence="10">
    <location>
        <begin position="164"/>
        <end position="207"/>
    </location>
</feature>
<evidence type="ECO:0000256" key="3">
    <source>
        <dbReference type="ARBA" id="ARBA00018296"/>
    </source>
</evidence>
<dbReference type="InterPro" id="IPR041134">
    <property type="entry name" value="Vault_2"/>
</dbReference>
<evidence type="ECO:0000256" key="8">
    <source>
        <dbReference type="PROSITE-ProRule" id="PRU00571"/>
    </source>
</evidence>
<evidence type="ECO:0000313" key="16">
    <source>
        <dbReference type="Proteomes" id="UP001174909"/>
    </source>
</evidence>
<keyword evidence="4 8" id="KW-0963">Cytoplasm</keyword>
<dbReference type="Pfam" id="PF11978">
    <property type="entry name" value="MVP_shoulder"/>
    <property type="match status" value="1"/>
</dbReference>
<keyword evidence="5" id="KW-0677">Repeat</keyword>
<feature type="domain" description="Major vault protein repeat" evidence="10">
    <location>
        <begin position="59"/>
        <end position="100"/>
    </location>
</feature>
<evidence type="ECO:0000259" key="13">
    <source>
        <dbReference type="Pfam" id="PF17795"/>
    </source>
</evidence>
<dbReference type="Pfam" id="PF17796">
    <property type="entry name" value="Vault_4"/>
    <property type="match status" value="1"/>
</dbReference>
<evidence type="ECO:0000256" key="5">
    <source>
        <dbReference type="ARBA" id="ARBA00022737"/>
    </source>
</evidence>
<feature type="repeat" description="MVP" evidence="8">
    <location>
        <begin position="61"/>
        <end position="115"/>
    </location>
</feature>
<dbReference type="InterPro" id="IPR040989">
    <property type="entry name" value="Vault_3"/>
</dbReference>
<dbReference type="Gene3D" id="6.10.250.720">
    <property type="match status" value="1"/>
</dbReference>
<feature type="domain" description="Major vault protein repeat" evidence="14">
    <location>
        <begin position="218"/>
        <end position="267"/>
    </location>
</feature>
<keyword evidence="7 8" id="KW-0687">Ribonucleoprotein</keyword>
<dbReference type="FunFam" id="2.30.30.560:FF:000001">
    <property type="entry name" value="major vault protein-like"/>
    <property type="match status" value="1"/>
</dbReference>
<feature type="domain" description="Major vault protein shoulder" evidence="11">
    <location>
        <begin position="343"/>
        <end position="460"/>
    </location>
</feature>
<sequence length="669" mass="73989">MSPHIISPGHALRLRATQVLQTSSGETRATGEEWLVRDVGAYLPGVFEEVVSMVKAVTLTPKLALHIRAIDSYTDQFGRKRHVGDEWLVTDEDTECYIPDVTEEVVKVVRLTVLKPRQYCVVVDAVGKDGRPQLGHRELRCGPLTFFLQPGERLESGIKNALLLQSDEAIVVTAQEELDDILPNGKKVHRSPGDRWMLNGPMDYIPPIEVGAFQTRKAIPLNENEGIYVRDVQTGQVRSVLGPQAYMLKANEELFEKTLVPLVEDILKKGGGIGDTNIRKMAYFESFVDDSYKVYNYAEKTARVVFGPDLVVLDPHETFNVLFLSAGKPKKPGALITICLMLGPDFISDELVVETSDHARLKVALAMNNYFTVKCGDAESEAKLFSVPDFIGFACREVASKIRGAVAGIPFEKFHKYSSEIIRAGVFGRDEHGKLRDQLVFPANNLVITNIDVQSIEPVDQQMRDSLSKSVQMAIEISTKSIERAAQHEAKRTEQKAKGELERQKLQNEKEAEEARCTLLELQAVAAAVESSGQSKAEAQARAERLLIEGQSAIELAELKAEAARIETNAELDCQTRAREAEIQFLKEQNELETSRARELGNIEVEKFSKTVDCIGQSTISTIAKAGPQAKMQLLQGLGIQNTLITDGKTPLNVYQASQGTLLSPPLAH</sequence>
<dbReference type="GO" id="GO:0005737">
    <property type="term" value="C:cytoplasm"/>
    <property type="evidence" value="ECO:0007669"/>
    <property type="project" value="UniProtKB-SubCell"/>
</dbReference>
<evidence type="ECO:0000256" key="4">
    <source>
        <dbReference type="ARBA" id="ARBA00022490"/>
    </source>
</evidence>
<dbReference type="Proteomes" id="UP001174909">
    <property type="component" value="Unassembled WGS sequence"/>
</dbReference>
<dbReference type="PANTHER" id="PTHR14165">
    <property type="entry name" value="MAJOR VAULT PROTEIN"/>
    <property type="match status" value="1"/>
</dbReference>
<keyword evidence="16" id="KW-1185">Reference proteome</keyword>
<dbReference type="InterPro" id="IPR002499">
    <property type="entry name" value="Vault_N"/>
</dbReference>
<dbReference type="Gene3D" id="6.20.380.10">
    <property type="match status" value="1"/>
</dbReference>
<feature type="repeat" description="MVP" evidence="8">
    <location>
        <begin position="8"/>
        <end position="60"/>
    </location>
</feature>